<comment type="caution">
    <text evidence="3">The sequence shown here is derived from an EMBL/GenBank/DDBJ whole genome shotgun (WGS) entry which is preliminary data.</text>
</comment>
<feature type="transmembrane region" description="Helical" evidence="1">
    <location>
        <begin position="6"/>
        <end position="29"/>
    </location>
</feature>
<keyword evidence="4" id="KW-1185">Reference proteome</keyword>
<evidence type="ECO:0000313" key="3">
    <source>
        <dbReference type="EMBL" id="MBB6453256.1"/>
    </source>
</evidence>
<dbReference type="GO" id="GO:0008236">
    <property type="term" value="F:serine-type peptidase activity"/>
    <property type="evidence" value="ECO:0007669"/>
    <property type="project" value="InterPro"/>
</dbReference>
<sequence>MKKKLWIRLGIGILGIVFIANIIASYYFYDLAIKREQKDFLVDNQDLQVSAQAMDVFLKGGWRQWVSSQQFENWELETDDGLTLQGYFLEAKEPTNKTVIFAHGYLGKGRDMGLYGQYYYEELGYNIFTADMRGHGKSDGEYIGFGWHDRLDYVDWIDMVIEKNGPSSEIVLHGVSMGGATVLMVSGEELPDNVKAIVADSPYTNVYDLFDYQMERMFHLPDFPVLPTTSLVTKLRAGYSLTEASALDQVKKAEIPILYFHGNDDTFVPTEMAFELYENTKSEAEIMTFDDSSHGEAFVIHQEEYVKKMNAFLTKHMD</sequence>
<dbReference type="SUPFAM" id="SSF53474">
    <property type="entry name" value="alpha/beta-Hydrolases"/>
    <property type="match status" value="1"/>
</dbReference>
<dbReference type="GO" id="GO:0006508">
    <property type="term" value="P:proteolysis"/>
    <property type="evidence" value="ECO:0007669"/>
    <property type="project" value="InterPro"/>
</dbReference>
<keyword evidence="1" id="KW-0812">Transmembrane</keyword>
<proteinExistence type="predicted"/>
<protein>
    <recommendedName>
        <fullName evidence="2">Peptidase S9 prolyl oligopeptidase catalytic domain-containing protein</fullName>
    </recommendedName>
</protein>
<evidence type="ECO:0000313" key="4">
    <source>
        <dbReference type="Proteomes" id="UP000581688"/>
    </source>
</evidence>
<evidence type="ECO:0000256" key="1">
    <source>
        <dbReference type="SAM" id="Phobius"/>
    </source>
</evidence>
<dbReference type="InterPro" id="IPR029058">
    <property type="entry name" value="AB_hydrolase_fold"/>
</dbReference>
<dbReference type="RefSeq" id="WP_174495642.1">
    <property type="nucleotide sequence ID" value="NZ_CADDWK010000004.1"/>
</dbReference>
<dbReference type="AlphaFoldDB" id="A0A841Q4B8"/>
<reference evidence="3 4" key="1">
    <citation type="submission" date="2020-08" db="EMBL/GenBank/DDBJ databases">
        <title>Genomic Encyclopedia of Type Strains, Phase IV (KMG-IV): sequencing the most valuable type-strain genomes for metagenomic binning, comparative biology and taxonomic classification.</title>
        <authorList>
            <person name="Goeker M."/>
        </authorList>
    </citation>
    <scope>NUCLEOTIDE SEQUENCE [LARGE SCALE GENOMIC DNA]</scope>
    <source>
        <strain evidence="3 4">DSM 19612</strain>
    </source>
</reference>
<keyword evidence="1" id="KW-0472">Membrane</keyword>
<gene>
    <name evidence="3" type="ORF">HNQ94_001704</name>
</gene>
<accession>A0A841Q4B8</accession>
<dbReference type="InterPro" id="IPR052920">
    <property type="entry name" value="DNA-binding_regulatory"/>
</dbReference>
<keyword evidence="1" id="KW-1133">Transmembrane helix</keyword>
<dbReference type="Gene3D" id="3.40.50.1820">
    <property type="entry name" value="alpha/beta hydrolase"/>
    <property type="match status" value="1"/>
</dbReference>
<feature type="domain" description="Peptidase S9 prolyl oligopeptidase catalytic" evidence="2">
    <location>
        <begin position="118"/>
        <end position="317"/>
    </location>
</feature>
<dbReference type="Pfam" id="PF00326">
    <property type="entry name" value="Peptidase_S9"/>
    <property type="match status" value="1"/>
</dbReference>
<organism evidence="3 4">
    <name type="scientific">Salirhabdus euzebyi</name>
    <dbReference type="NCBI Taxonomy" id="394506"/>
    <lineage>
        <taxon>Bacteria</taxon>
        <taxon>Bacillati</taxon>
        <taxon>Bacillota</taxon>
        <taxon>Bacilli</taxon>
        <taxon>Bacillales</taxon>
        <taxon>Bacillaceae</taxon>
        <taxon>Salirhabdus</taxon>
    </lineage>
</organism>
<dbReference type="PANTHER" id="PTHR43358:SF4">
    <property type="entry name" value="ALPHA_BETA HYDROLASE FOLD-1 DOMAIN-CONTAINING PROTEIN"/>
    <property type="match status" value="1"/>
</dbReference>
<dbReference type="Proteomes" id="UP000581688">
    <property type="component" value="Unassembled WGS sequence"/>
</dbReference>
<dbReference type="EMBL" id="JACHGH010000004">
    <property type="protein sequence ID" value="MBB6453256.1"/>
    <property type="molecule type" value="Genomic_DNA"/>
</dbReference>
<dbReference type="PANTHER" id="PTHR43358">
    <property type="entry name" value="ALPHA/BETA-HYDROLASE"/>
    <property type="match status" value="1"/>
</dbReference>
<name>A0A841Q4B8_9BACI</name>
<dbReference type="InterPro" id="IPR001375">
    <property type="entry name" value="Peptidase_S9_cat"/>
</dbReference>
<evidence type="ECO:0000259" key="2">
    <source>
        <dbReference type="Pfam" id="PF00326"/>
    </source>
</evidence>